<accession>A0A1I1Z411</accession>
<gene>
    <name evidence="2" type="ORF">SAMN05216251_102313</name>
</gene>
<dbReference type="InterPro" id="IPR016032">
    <property type="entry name" value="Sig_transdc_resp-reg_C-effctor"/>
</dbReference>
<dbReference type="PRINTS" id="PR00038">
    <property type="entry name" value="HTHLUXR"/>
</dbReference>
<evidence type="ECO:0000259" key="1">
    <source>
        <dbReference type="PROSITE" id="PS50043"/>
    </source>
</evidence>
<dbReference type="Proteomes" id="UP000199323">
    <property type="component" value="Unassembled WGS sequence"/>
</dbReference>
<dbReference type="GO" id="GO:0006355">
    <property type="term" value="P:regulation of DNA-templated transcription"/>
    <property type="evidence" value="ECO:0007669"/>
    <property type="project" value="InterPro"/>
</dbReference>
<name>A0A1I1Z411_9ACTN</name>
<dbReference type="InterPro" id="IPR036388">
    <property type="entry name" value="WH-like_DNA-bd_sf"/>
</dbReference>
<dbReference type="InterPro" id="IPR000792">
    <property type="entry name" value="Tscrpt_reg_LuxR_C"/>
</dbReference>
<protein>
    <submittedName>
        <fullName evidence="2">Regulatory protein, luxR family</fullName>
    </submittedName>
</protein>
<proteinExistence type="predicted"/>
<evidence type="ECO:0000313" key="3">
    <source>
        <dbReference type="Proteomes" id="UP000199323"/>
    </source>
</evidence>
<dbReference type="Gene3D" id="1.10.10.10">
    <property type="entry name" value="Winged helix-like DNA-binding domain superfamily/Winged helix DNA-binding domain"/>
    <property type="match status" value="1"/>
</dbReference>
<dbReference type="AlphaFoldDB" id="A0A1I1Z411"/>
<dbReference type="RefSeq" id="WP_093711998.1">
    <property type="nucleotide sequence ID" value="NZ_FONG01000002.1"/>
</dbReference>
<organism evidence="2 3">
    <name type="scientific">Actinacidiphila alni</name>
    <dbReference type="NCBI Taxonomy" id="380248"/>
    <lineage>
        <taxon>Bacteria</taxon>
        <taxon>Bacillati</taxon>
        <taxon>Actinomycetota</taxon>
        <taxon>Actinomycetes</taxon>
        <taxon>Kitasatosporales</taxon>
        <taxon>Streptomycetaceae</taxon>
        <taxon>Actinacidiphila</taxon>
    </lineage>
</organism>
<dbReference type="PANTHER" id="PTHR34293">
    <property type="entry name" value="HTH-TYPE TRANSCRIPTIONAL REGULATOR TRMBL2"/>
    <property type="match status" value="1"/>
</dbReference>
<sequence>MSQPTGGGRDIESAVAIYTAVAMRGGSARAGESGAGGLGEMAGLDDERLAAGLRTLTAMGLIRRVDGRIETVDPDAALAVAMDTYLGTAAAQLRNAAALSETTQALLTVFRPVVARLQEQVDVQHFEDPESRQSSVADIEASARETMDSLHPGPMPPDMAVLDKALVGDMAMIRRGVRVRALYLRSQLRVPKYAKYLHDLSDAGVNVRLVDHAAHDLLVMDRHTVVLPGIPHEHATSMTLVRGAVLARSYAALYEDYWLRAAPLSAVARPDSGDGPDGLGLTDQERSIIRLMANGCSDDRIARTLGVARRTVQRVMTKLMERLQVSSRFEVGLKLAQLLDPEELWP</sequence>
<dbReference type="STRING" id="380248.SAMN05216251_102313"/>
<reference evidence="2 3" key="1">
    <citation type="submission" date="2016-10" db="EMBL/GenBank/DDBJ databases">
        <authorList>
            <person name="de Groot N.N."/>
        </authorList>
    </citation>
    <scope>NUCLEOTIDE SEQUENCE [LARGE SCALE GENOMIC DNA]</scope>
    <source>
        <strain evidence="2 3">CGMCC 4.3510</strain>
    </source>
</reference>
<dbReference type="PROSITE" id="PS50043">
    <property type="entry name" value="HTH_LUXR_2"/>
    <property type="match status" value="1"/>
</dbReference>
<evidence type="ECO:0000313" key="2">
    <source>
        <dbReference type="EMBL" id="SFE26449.1"/>
    </source>
</evidence>
<dbReference type="SMART" id="SM00421">
    <property type="entry name" value="HTH_LUXR"/>
    <property type="match status" value="1"/>
</dbReference>
<dbReference type="InterPro" id="IPR051797">
    <property type="entry name" value="TrmB-like"/>
</dbReference>
<keyword evidence="3" id="KW-1185">Reference proteome</keyword>
<dbReference type="OrthoDB" id="5932488at2"/>
<dbReference type="GO" id="GO:0003677">
    <property type="term" value="F:DNA binding"/>
    <property type="evidence" value="ECO:0007669"/>
    <property type="project" value="InterPro"/>
</dbReference>
<dbReference type="CDD" id="cd06170">
    <property type="entry name" value="LuxR_C_like"/>
    <property type="match status" value="1"/>
</dbReference>
<dbReference type="SUPFAM" id="SSF46894">
    <property type="entry name" value="C-terminal effector domain of the bipartite response regulators"/>
    <property type="match status" value="1"/>
</dbReference>
<dbReference type="EMBL" id="FONG01000002">
    <property type="protein sequence ID" value="SFE26449.1"/>
    <property type="molecule type" value="Genomic_DNA"/>
</dbReference>
<dbReference type="PANTHER" id="PTHR34293:SF1">
    <property type="entry name" value="HTH-TYPE TRANSCRIPTIONAL REGULATOR TRMBL2"/>
    <property type="match status" value="1"/>
</dbReference>
<dbReference type="Pfam" id="PF00196">
    <property type="entry name" value="GerE"/>
    <property type="match status" value="1"/>
</dbReference>
<feature type="domain" description="HTH luxR-type" evidence="1">
    <location>
        <begin position="274"/>
        <end position="339"/>
    </location>
</feature>